<accession>A0A6P1D190</accession>
<sequence length="342" mass="36220">MRSASGSSSAEAFLIIAIATILLTRLYLVLTDYPQVGGGTLHIAHALYGGAAMMVALLIGWMVLGFGARIASVVVGGIGFGLFLDEVGKFVTADNDYFYGPSAEIMYVLVLVVLLANRAVRVFRVPTTEEYLANAAAIAADGVAGGLAAHRRDAAVRMLDRAEDGGADVTAVQGVRLLLEAADHREDRLYALRQFLPRLIPGFFRSPRWVSVVGWLLVVASAAGVIVGVVQLVTGGLDIDTSDTSIEIEQMGISGAILFVSALITLLLAGPAMFKMRSDGPLWPLQALRIAALVFTVLNALVDFATEGFGALVNVGFGLFAMAVVSYRFSVRVSEIAVRNEA</sequence>
<organism evidence="2 4">
    <name type="scientific">Nocardia cyriacigeorgica</name>
    <dbReference type="NCBI Taxonomy" id="135487"/>
    <lineage>
        <taxon>Bacteria</taxon>
        <taxon>Bacillati</taxon>
        <taxon>Actinomycetota</taxon>
        <taxon>Actinomycetes</taxon>
        <taxon>Mycobacteriales</taxon>
        <taxon>Nocardiaceae</taxon>
        <taxon>Nocardia</taxon>
    </lineage>
</organism>
<comment type="caution">
    <text evidence="2">The sequence shown here is derived from an EMBL/GenBank/DDBJ whole genome shotgun (WGS) entry which is preliminary data.</text>
</comment>
<proteinExistence type="predicted"/>
<evidence type="ECO:0000313" key="5">
    <source>
        <dbReference type="Proteomes" id="UP000470876"/>
    </source>
</evidence>
<evidence type="ECO:0000313" key="2">
    <source>
        <dbReference type="EMBL" id="NEW43329.1"/>
    </source>
</evidence>
<dbReference type="Proteomes" id="UP000470876">
    <property type="component" value="Unassembled WGS sequence"/>
</dbReference>
<dbReference type="EMBL" id="JAAGUZ010000004">
    <property type="protein sequence ID" value="NEW43329.1"/>
    <property type="molecule type" value="Genomic_DNA"/>
</dbReference>
<keyword evidence="5" id="KW-1185">Reference proteome</keyword>
<name>A0A6P1D190_9NOCA</name>
<dbReference type="RefSeq" id="WP_163822208.1">
    <property type="nucleotide sequence ID" value="NZ_JAAGUX010000014.1"/>
</dbReference>
<protein>
    <submittedName>
        <fullName evidence="2">Uncharacterized protein</fullName>
    </submittedName>
</protein>
<feature type="transmembrane region" description="Helical" evidence="1">
    <location>
        <begin position="282"/>
        <end position="302"/>
    </location>
</feature>
<feature type="transmembrane region" description="Helical" evidence="1">
    <location>
        <begin position="70"/>
        <end position="91"/>
    </location>
</feature>
<reference evidence="4 5" key="1">
    <citation type="submission" date="2020-01" db="EMBL/GenBank/DDBJ databases">
        <title>Genetics and antimicrobial susceptibilities of Nocardia species isolated from the soil; a comparison with species isolated from humans.</title>
        <authorList>
            <person name="Carrasco G."/>
            <person name="Monzon S."/>
            <person name="Sansegundo M."/>
            <person name="Garcia E."/>
            <person name="Garrido N."/>
            <person name="Medina M.J."/>
            <person name="Villalon P."/>
            <person name="Ramirez-Arocha A.C."/>
            <person name="Jimenez P."/>
            <person name="Cuesta I."/>
            <person name="Valdezate S."/>
        </authorList>
    </citation>
    <scope>NUCLEOTIDE SEQUENCE [LARGE SCALE GENOMIC DNA]</scope>
    <source>
        <strain evidence="2 4">CNM20110639</strain>
        <strain evidence="3 5">CNM20110649</strain>
    </source>
</reference>
<gene>
    <name evidence="2" type="ORF">GV789_02500</name>
    <name evidence="3" type="ORF">GV794_10710</name>
</gene>
<feature type="transmembrane region" description="Helical" evidence="1">
    <location>
        <begin position="253"/>
        <end position="270"/>
    </location>
</feature>
<feature type="transmembrane region" description="Helical" evidence="1">
    <location>
        <begin position="209"/>
        <end position="233"/>
    </location>
</feature>
<keyword evidence="1" id="KW-1133">Transmembrane helix</keyword>
<evidence type="ECO:0000313" key="3">
    <source>
        <dbReference type="EMBL" id="NEW56119.1"/>
    </source>
</evidence>
<feature type="transmembrane region" description="Helical" evidence="1">
    <location>
        <begin position="97"/>
        <end position="116"/>
    </location>
</feature>
<dbReference type="Proteomes" id="UP000468928">
    <property type="component" value="Unassembled WGS sequence"/>
</dbReference>
<feature type="transmembrane region" description="Helical" evidence="1">
    <location>
        <begin position="42"/>
        <end position="63"/>
    </location>
</feature>
<evidence type="ECO:0000313" key="4">
    <source>
        <dbReference type="Proteomes" id="UP000468928"/>
    </source>
</evidence>
<keyword evidence="1" id="KW-0812">Transmembrane</keyword>
<dbReference type="EMBL" id="JAAGUX010000014">
    <property type="protein sequence ID" value="NEW56119.1"/>
    <property type="molecule type" value="Genomic_DNA"/>
</dbReference>
<evidence type="ECO:0000256" key="1">
    <source>
        <dbReference type="SAM" id="Phobius"/>
    </source>
</evidence>
<keyword evidence="1" id="KW-0472">Membrane</keyword>
<dbReference type="AlphaFoldDB" id="A0A6P1D190"/>
<feature type="transmembrane region" description="Helical" evidence="1">
    <location>
        <begin position="12"/>
        <end position="30"/>
    </location>
</feature>
<feature type="transmembrane region" description="Helical" evidence="1">
    <location>
        <begin position="308"/>
        <end position="329"/>
    </location>
</feature>